<dbReference type="InterPro" id="IPR000242">
    <property type="entry name" value="PTP_cat"/>
</dbReference>
<name>A0A0N5B8Q7_STREA</name>
<evidence type="ECO:0000259" key="3">
    <source>
        <dbReference type="PROSITE" id="PS50055"/>
    </source>
</evidence>
<dbReference type="STRING" id="174720.A0A0N5B8Q7"/>
<dbReference type="SMART" id="SM00404">
    <property type="entry name" value="PTPc_motif"/>
    <property type="match status" value="2"/>
</dbReference>
<dbReference type="AlphaFoldDB" id="A0A0N5B8Q7"/>
<keyword evidence="2" id="KW-0732">Signal</keyword>
<dbReference type="GO" id="GO:0004725">
    <property type="term" value="F:protein tyrosine phosphatase activity"/>
    <property type="evidence" value="ECO:0007669"/>
    <property type="project" value="InterPro"/>
</dbReference>
<organism evidence="5 6">
    <name type="scientific">Strongyloides papillosus</name>
    <name type="common">Intestinal threadworm</name>
    <dbReference type="NCBI Taxonomy" id="174720"/>
    <lineage>
        <taxon>Eukaryota</taxon>
        <taxon>Metazoa</taxon>
        <taxon>Ecdysozoa</taxon>
        <taxon>Nematoda</taxon>
        <taxon>Chromadorea</taxon>
        <taxon>Rhabditida</taxon>
        <taxon>Tylenchina</taxon>
        <taxon>Panagrolaimomorpha</taxon>
        <taxon>Strongyloidoidea</taxon>
        <taxon>Strongyloididae</taxon>
        <taxon>Strongyloides</taxon>
    </lineage>
</organism>
<evidence type="ECO:0000313" key="6">
    <source>
        <dbReference type="WBParaSite" id="SPAL_0000243000.1"/>
    </source>
</evidence>
<protein>
    <submittedName>
        <fullName evidence="6">Tyrosine-protein phosphatase domain-containing protein</fullName>
    </submittedName>
</protein>
<feature type="domain" description="Tyrosine-protein phosphatase" evidence="3">
    <location>
        <begin position="893"/>
        <end position="1128"/>
    </location>
</feature>
<feature type="chain" id="PRO_5005894145" evidence="2">
    <location>
        <begin position="19"/>
        <end position="1166"/>
    </location>
</feature>
<dbReference type="InterPro" id="IPR000387">
    <property type="entry name" value="Tyr_Pase_dom"/>
</dbReference>
<dbReference type="InterPro" id="IPR056005">
    <property type="entry name" value="DUF7583"/>
</dbReference>
<dbReference type="InterPro" id="IPR056007">
    <property type="entry name" value="DUF7585"/>
</dbReference>
<dbReference type="Gene3D" id="3.90.190.10">
    <property type="entry name" value="Protein tyrosine phosphatase superfamily"/>
    <property type="match status" value="2"/>
</dbReference>
<dbReference type="Pfam" id="PF00102">
    <property type="entry name" value="Y_phosphatase"/>
    <property type="match status" value="2"/>
</dbReference>
<dbReference type="InterPro" id="IPR029021">
    <property type="entry name" value="Prot-tyrosine_phosphatase-like"/>
</dbReference>
<dbReference type="PRINTS" id="PR00700">
    <property type="entry name" value="PRTYPHPHTASE"/>
</dbReference>
<accession>A0A0N5B8Q7</accession>
<proteinExistence type="predicted"/>
<dbReference type="PANTHER" id="PTHR46163">
    <property type="entry name" value="TYROSINE-PROTEIN PHOSPHATASE-RELATED"/>
    <property type="match status" value="1"/>
</dbReference>
<evidence type="ECO:0000256" key="1">
    <source>
        <dbReference type="SAM" id="Phobius"/>
    </source>
</evidence>
<dbReference type="PROSITE" id="PS00383">
    <property type="entry name" value="TYR_PHOSPHATASE_1"/>
    <property type="match status" value="1"/>
</dbReference>
<feature type="domain" description="Tyrosine specific protein phosphatases" evidence="4">
    <location>
        <begin position="1047"/>
        <end position="1119"/>
    </location>
</feature>
<evidence type="ECO:0000259" key="4">
    <source>
        <dbReference type="PROSITE" id="PS50056"/>
    </source>
</evidence>
<dbReference type="InterPro" id="IPR016130">
    <property type="entry name" value="Tyr_Pase_AS"/>
</dbReference>
<feature type="domain" description="Tyrosine-protein phosphatase" evidence="3">
    <location>
        <begin position="512"/>
        <end position="804"/>
    </location>
</feature>
<dbReference type="PROSITE" id="PS50055">
    <property type="entry name" value="TYR_PHOSPHATASE_PTP"/>
    <property type="match status" value="2"/>
</dbReference>
<evidence type="ECO:0000313" key="5">
    <source>
        <dbReference type="Proteomes" id="UP000046392"/>
    </source>
</evidence>
<dbReference type="Pfam" id="PF24486">
    <property type="entry name" value="DUF7583"/>
    <property type="match status" value="1"/>
</dbReference>
<dbReference type="PROSITE" id="PS50056">
    <property type="entry name" value="TYR_PHOSPHATASE_2"/>
    <property type="match status" value="1"/>
</dbReference>
<dbReference type="InterPro" id="IPR052782">
    <property type="entry name" value="Oocyte-zygote_transition_reg"/>
</dbReference>
<dbReference type="Pfam" id="PF24488">
    <property type="entry name" value="DUF7584"/>
    <property type="match status" value="1"/>
</dbReference>
<keyword evidence="1" id="KW-1133">Transmembrane helix</keyword>
<keyword evidence="1" id="KW-0472">Membrane</keyword>
<dbReference type="SMART" id="SM00194">
    <property type="entry name" value="PTPc"/>
    <property type="match status" value="1"/>
</dbReference>
<dbReference type="SUPFAM" id="SSF52799">
    <property type="entry name" value="(Phosphotyrosine protein) phosphatases II"/>
    <property type="match status" value="2"/>
</dbReference>
<feature type="transmembrane region" description="Helical" evidence="1">
    <location>
        <begin position="475"/>
        <end position="499"/>
    </location>
</feature>
<sequence>MFIPLYIFVTALVLLTTSNQIGEEGHGEYFPSVPQNITNTTFPINYNITENSNIILVKCPYSKYKHIKKEDIFEIDSAIDKLKIKKSYNSTFFAWVPLRKDEPGSTGLKCGRVAIKSDNNPLKNRTWIYKLNWQNPSKVNISVEREKIQSTVKGTHRNCNNSEGGIFVLTEKQGGKIVEVDSLTNGSFHVNQKFYYFKTPAVVDNSTVIKYPCAIIQAYGDCPRIMLSSQDFPSIEAKIDKINTIDIEVNKTDVKVNLTIDGNSEYYRNEKISLTRMRYLKDGAENIKNSSILVNSNFTVDGFNIVNLTYICPQKQNNSIVSYIFYFGPKEKDYKLEEETVSYRKNDTTSKPNCTDNIINVGYLESISINGDNVNVTNLNNNDGIKGEFNHSEGVYSLEDISKNNTILQCIYRTPAGTIRTSTNIILIGSTKVISTNTTYNKKNGKHNIDKVYHKPKEMKKSWYQKLVDEHSKELVNFVIIVIIILIVIALLITALFVYKRMLTPHIKMAKFRREYPNVYYFWNDITSDSLTNYCKNITKNEYISDKLKNRKIVKRVEGSEEVEVGIVDLFDDSLINCYKKIDKKIKAHYVYEDSFNRKYLLSDGPTKDTEYFFWKMVFEEDIGKIVAIIYDKKDRNKDDEDSDVYWPEDRCEYGDIVIRCLSKIRTDTPSVSGYRFRLSKMGRLSKYFKIFHVSNWKEHDIPQSDYQFNNIYEEIFRDDRGEDSDYFQDPDDDLHRSVLINCSEGTGSRVYMLTYYLCIYDALLSSTVIENPMEVIKNIREKRYGGNISQHEYAYIIKALITTFFNNGILIDQSKHRLNFNTEYDKFLHNFLKCQARMDRHLVEFLRFVNTVDAGKMDEYKTAFYNLGRLPSNEIAVRCSRFFAITSSKYANKVRHKDIPCFNSTAINVKGKDITDLEGFIHANKFEYISGDDKEKKLILCQGPLNETRNDMLDMIYRYSIHVVVVLVKPEEDNPKYNKWSHYFPKGNEIFKTENYTVTRIRHVALNKDMISESEYLLENNRDVPHKFTIFNYQGWPDKDVPSEHMSFYNLYKRIVNFPHKGYIAIHCSDGIGRTGTLALIMYLIDTINEYPSFDPIARLKFLRDHRYLAIQKFNQFVFALLVVFEHFKKKIVKMNPSAFDDFCTLANDLFNKKDIIGKEKASVT</sequence>
<dbReference type="PANTHER" id="PTHR46163:SF5">
    <property type="entry name" value="TYROSINE-PROTEIN PHOSPHATASE"/>
    <property type="match status" value="1"/>
</dbReference>
<dbReference type="Pfam" id="PF24490">
    <property type="entry name" value="DUF7585"/>
    <property type="match status" value="1"/>
</dbReference>
<dbReference type="WBParaSite" id="SPAL_0000243000.1">
    <property type="protein sequence ID" value="SPAL_0000243000.1"/>
    <property type="gene ID" value="SPAL_0000243000"/>
</dbReference>
<keyword evidence="1" id="KW-0812">Transmembrane</keyword>
<keyword evidence="5" id="KW-1185">Reference proteome</keyword>
<feature type="signal peptide" evidence="2">
    <location>
        <begin position="1"/>
        <end position="18"/>
    </location>
</feature>
<dbReference type="InterPro" id="IPR003595">
    <property type="entry name" value="Tyr_Pase_cat"/>
</dbReference>
<reference evidence="6" key="1">
    <citation type="submission" date="2017-02" db="UniProtKB">
        <authorList>
            <consortium name="WormBaseParasite"/>
        </authorList>
    </citation>
    <scope>IDENTIFICATION</scope>
</reference>
<dbReference type="CDD" id="cd00047">
    <property type="entry name" value="PTPc"/>
    <property type="match status" value="1"/>
</dbReference>
<dbReference type="Proteomes" id="UP000046392">
    <property type="component" value="Unplaced"/>
</dbReference>
<dbReference type="InterPro" id="IPR056006">
    <property type="entry name" value="DUF7584"/>
</dbReference>
<evidence type="ECO:0000256" key="2">
    <source>
        <dbReference type="SAM" id="SignalP"/>
    </source>
</evidence>